<reference evidence="1 2" key="1">
    <citation type="submission" date="2012-09" db="EMBL/GenBank/DDBJ databases">
        <title>Genome Sequence of Bacillus sp. DW5-4.</title>
        <authorList>
            <person name="Lai Q."/>
            <person name="Liu Y."/>
            <person name="Shao Z."/>
        </authorList>
    </citation>
    <scope>NUCLEOTIDE SEQUENCE [LARGE SCALE GENOMIC DNA]</scope>
    <source>
        <strain evidence="1 2">DW5-4</strain>
    </source>
</reference>
<sequence length="59" mass="6998">MKSVYVVLTDYDCDPYLEFYEDYSGAKKEFDRRIKDEIQSSFNIHLCQTLESFTSEGNK</sequence>
<dbReference type="EMBL" id="JOTP01000037">
    <property type="protein sequence ID" value="KEP24980.1"/>
    <property type="molecule type" value="Genomic_DNA"/>
</dbReference>
<name>A0A081L6V4_9BACI</name>
<evidence type="ECO:0000313" key="1">
    <source>
        <dbReference type="EMBL" id="KEP24980.1"/>
    </source>
</evidence>
<evidence type="ECO:0000313" key="2">
    <source>
        <dbReference type="Proteomes" id="UP000028091"/>
    </source>
</evidence>
<keyword evidence="2" id="KW-1185">Reference proteome</keyword>
<accession>A0A081L6V4</accession>
<organism evidence="1 2">
    <name type="scientific">Bacillus zhangzhouensis</name>
    <dbReference type="NCBI Taxonomy" id="1178540"/>
    <lineage>
        <taxon>Bacteria</taxon>
        <taxon>Bacillati</taxon>
        <taxon>Bacillota</taxon>
        <taxon>Bacilli</taxon>
        <taxon>Bacillales</taxon>
        <taxon>Bacillaceae</taxon>
        <taxon>Bacillus</taxon>
    </lineage>
</organism>
<dbReference type="AlphaFoldDB" id="A0A081L6V4"/>
<gene>
    <name evidence="1" type="ORF">BA70_12830</name>
</gene>
<dbReference type="OrthoDB" id="9812140at2"/>
<comment type="caution">
    <text evidence="1">The sequence shown here is derived from an EMBL/GenBank/DDBJ whole genome shotgun (WGS) entry which is preliminary data.</text>
</comment>
<protein>
    <submittedName>
        <fullName evidence="1">Uncharacterized protein</fullName>
    </submittedName>
</protein>
<dbReference type="RefSeq" id="WP_034325011.1">
    <property type="nucleotide sequence ID" value="NZ_JOTP01000037.1"/>
</dbReference>
<dbReference type="Proteomes" id="UP000028091">
    <property type="component" value="Unassembled WGS sequence"/>
</dbReference>
<proteinExistence type="predicted"/>